<feature type="compositionally biased region" description="Gly residues" evidence="1">
    <location>
        <begin position="244"/>
        <end position="255"/>
    </location>
</feature>
<organism evidence="2 3">
    <name type="scientific">Panicum virgatum</name>
    <name type="common">Blackwell switchgrass</name>
    <dbReference type="NCBI Taxonomy" id="38727"/>
    <lineage>
        <taxon>Eukaryota</taxon>
        <taxon>Viridiplantae</taxon>
        <taxon>Streptophyta</taxon>
        <taxon>Embryophyta</taxon>
        <taxon>Tracheophyta</taxon>
        <taxon>Spermatophyta</taxon>
        <taxon>Magnoliopsida</taxon>
        <taxon>Liliopsida</taxon>
        <taxon>Poales</taxon>
        <taxon>Poaceae</taxon>
        <taxon>PACMAD clade</taxon>
        <taxon>Panicoideae</taxon>
        <taxon>Panicodae</taxon>
        <taxon>Paniceae</taxon>
        <taxon>Panicinae</taxon>
        <taxon>Panicum</taxon>
        <taxon>Panicum sect. Hiantes</taxon>
    </lineage>
</organism>
<comment type="caution">
    <text evidence="2">The sequence shown here is derived from an EMBL/GenBank/DDBJ whole genome shotgun (WGS) entry which is preliminary data.</text>
</comment>
<evidence type="ECO:0000313" key="3">
    <source>
        <dbReference type="Proteomes" id="UP000823388"/>
    </source>
</evidence>
<sequence>MLLAGGDKEVVFCLSDLTSESVCRGALALPSKGRRTDPLLSRRKLGLGGEEGRGVGQLPTEGGGSGGARAPVQVVGGGGRGGVQGGGVGSAAAGARGQGRQRRTARPAVGLVLSPPRATAARGATRRQRHRSGGACVARGRAMPAPAVQERTRALRRVQEGGGCSAARAGARAGQGWPGAPGSGGSLLSWAGLLASRLPSKLLRQAGGWARGPLGAHQPKVGQLLLLRVRASRGGTRHGHRSGSRGGGGHTCGGGDQRRPRTRAWFGASGRAAPAPAAEAVPAAALAPAPAAGAAAAPWGADPAAGFAGPAPARAAGQQQPPGGRILARAGSGAQRDGVGRPCRVRAGSAEDGGALVPGGSRGKGREGGEGREGWRRRPAGHGAGGGLQLEGEKDS</sequence>
<evidence type="ECO:0000256" key="1">
    <source>
        <dbReference type="SAM" id="MobiDB-lite"/>
    </source>
</evidence>
<feature type="region of interest" description="Disordered" evidence="1">
    <location>
        <begin position="82"/>
        <end position="105"/>
    </location>
</feature>
<feature type="region of interest" description="Disordered" evidence="1">
    <location>
        <begin position="232"/>
        <end position="261"/>
    </location>
</feature>
<feature type="compositionally biased region" description="Basic and acidic residues" evidence="1">
    <location>
        <begin position="364"/>
        <end position="376"/>
    </location>
</feature>
<reference evidence="2" key="1">
    <citation type="submission" date="2020-05" db="EMBL/GenBank/DDBJ databases">
        <title>WGS assembly of Panicum virgatum.</title>
        <authorList>
            <person name="Lovell J.T."/>
            <person name="Jenkins J."/>
            <person name="Shu S."/>
            <person name="Juenger T.E."/>
            <person name="Schmutz J."/>
        </authorList>
    </citation>
    <scope>NUCLEOTIDE SEQUENCE</scope>
    <source>
        <strain evidence="2">AP13</strain>
    </source>
</reference>
<dbReference type="AlphaFoldDB" id="A0A8T0RBI9"/>
<evidence type="ECO:0000313" key="2">
    <source>
        <dbReference type="EMBL" id="KAG2582500.1"/>
    </source>
</evidence>
<accession>A0A8T0RBI9</accession>
<dbReference type="Proteomes" id="UP000823388">
    <property type="component" value="Chromosome 6K"/>
</dbReference>
<dbReference type="EMBL" id="CM029047">
    <property type="protein sequence ID" value="KAG2582500.1"/>
    <property type="molecule type" value="Genomic_DNA"/>
</dbReference>
<feature type="region of interest" description="Disordered" evidence="1">
    <location>
        <begin position="31"/>
        <end position="68"/>
    </location>
</feature>
<protein>
    <submittedName>
        <fullName evidence="2">Uncharacterized protein</fullName>
    </submittedName>
</protein>
<keyword evidence="3" id="KW-1185">Reference proteome</keyword>
<feature type="compositionally biased region" description="Low complexity" evidence="1">
    <location>
        <begin position="308"/>
        <end position="325"/>
    </location>
</feature>
<feature type="region of interest" description="Disordered" evidence="1">
    <location>
        <begin position="308"/>
        <end position="396"/>
    </location>
</feature>
<proteinExistence type="predicted"/>
<gene>
    <name evidence="2" type="ORF">PVAP13_6KG109990</name>
</gene>
<name>A0A8T0RBI9_PANVG</name>